<gene>
    <name evidence="1" type="ORF">A1O5_00816</name>
</gene>
<sequence length="146" mass="15905">MSNAGSPGKKRYSAYHYGILGARSFLALQSYGGNYAFDGKAYTLTAIYNDGTLRIYATWPSGRIPSLSEGVNPLKQIQYDTILVAGWVIGSSLQAWCEALTALRGAVERTARWRESLIAAANAHTLEDCTSGSISDRTVIEDRMAF</sequence>
<dbReference type="HOGENOM" id="CLU_1777246_0_0_1"/>
<accession>W9X7V3</accession>
<dbReference type="RefSeq" id="XP_007739625.1">
    <property type="nucleotide sequence ID" value="XM_007741435.1"/>
</dbReference>
<reference evidence="1 2" key="1">
    <citation type="submission" date="2013-03" db="EMBL/GenBank/DDBJ databases">
        <title>The Genome Sequence of Cladophialophora psammophila CBS 110553.</title>
        <authorList>
            <consortium name="The Broad Institute Genomics Platform"/>
            <person name="Cuomo C."/>
            <person name="de Hoog S."/>
            <person name="Gorbushina A."/>
            <person name="Walker B."/>
            <person name="Young S.K."/>
            <person name="Zeng Q."/>
            <person name="Gargeya S."/>
            <person name="Fitzgerald M."/>
            <person name="Haas B."/>
            <person name="Abouelleil A."/>
            <person name="Allen A.W."/>
            <person name="Alvarado L."/>
            <person name="Arachchi H.M."/>
            <person name="Berlin A.M."/>
            <person name="Chapman S.B."/>
            <person name="Gainer-Dewar J."/>
            <person name="Goldberg J."/>
            <person name="Griggs A."/>
            <person name="Gujja S."/>
            <person name="Hansen M."/>
            <person name="Howarth C."/>
            <person name="Imamovic A."/>
            <person name="Ireland A."/>
            <person name="Larimer J."/>
            <person name="McCowan C."/>
            <person name="Murphy C."/>
            <person name="Pearson M."/>
            <person name="Poon T.W."/>
            <person name="Priest M."/>
            <person name="Roberts A."/>
            <person name="Saif S."/>
            <person name="Shea T."/>
            <person name="Sisk P."/>
            <person name="Sykes S."/>
            <person name="Wortman J."/>
            <person name="Nusbaum C."/>
            <person name="Birren B."/>
        </authorList>
    </citation>
    <scope>NUCLEOTIDE SEQUENCE [LARGE SCALE GENOMIC DNA]</scope>
    <source>
        <strain evidence="1 2">CBS 110553</strain>
    </source>
</reference>
<dbReference type="STRING" id="1182543.W9X7V3"/>
<dbReference type="EMBL" id="AMGX01000001">
    <property type="protein sequence ID" value="EXJ76308.1"/>
    <property type="molecule type" value="Genomic_DNA"/>
</dbReference>
<dbReference type="Proteomes" id="UP000019471">
    <property type="component" value="Unassembled WGS sequence"/>
</dbReference>
<dbReference type="OrthoDB" id="4503105at2759"/>
<proteinExistence type="predicted"/>
<evidence type="ECO:0000313" key="2">
    <source>
        <dbReference type="Proteomes" id="UP000019471"/>
    </source>
</evidence>
<dbReference type="AlphaFoldDB" id="W9X7V3"/>
<name>W9X7V3_9EURO</name>
<organism evidence="1 2">
    <name type="scientific">Cladophialophora psammophila CBS 110553</name>
    <dbReference type="NCBI Taxonomy" id="1182543"/>
    <lineage>
        <taxon>Eukaryota</taxon>
        <taxon>Fungi</taxon>
        <taxon>Dikarya</taxon>
        <taxon>Ascomycota</taxon>
        <taxon>Pezizomycotina</taxon>
        <taxon>Eurotiomycetes</taxon>
        <taxon>Chaetothyriomycetidae</taxon>
        <taxon>Chaetothyriales</taxon>
        <taxon>Herpotrichiellaceae</taxon>
        <taxon>Cladophialophora</taxon>
    </lineage>
</organism>
<keyword evidence="2" id="KW-1185">Reference proteome</keyword>
<evidence type="ECO:0000313" key="1">
    <source>
        <dbReference type="EMBL" id="EXJ76308.1"/>
    </source>
</evidence>
<comment type="caution">
    <text evidence="1">The sequence shown here is derived from an EMBL/GenBank/DDBJ whole genome shotgun (WGS) entry which is preliminary data.</text>
</comment>
<protein>
    <submittedName>
        <fullName evidence="1">Uncharacterized protein</fullName>
    </submittedName>
</protein>
<dbReference type="GeneID" id="19185552"/>